<evidence type="ECO:0000313" key="2">
    <source>
        <dbReference type="EMBL" id="TXH78975.1"/>
    </source>
</evidence>
<evidence type="ECO:0000256" key="1">
    <source>
        <dbReference type="SAM" id="MobiDB-lite"/>
    </source>
</evidence>
<sequence>MTKPIPHPDAALDARRPAPDTVREKLTDALTPGYQAEFDPIEAERAGAFVEDALSEADALESPFDGTGATAPTPRQEG</sequence>
<feature type="region of interest" description="Disordered" evidence="1">
    <location>
        <begin position="54"/>
        <end position="78"/>
    </location>
</feature>
<dbReference type="Proteomes" id="UP000321192">
    <property type="component" value="Unassembled WGS sequence"/>
</dbReference>
<name>A0A5C7S7N4_THASP</name>
<gene>
    <name evidence="2" type="ORF">E6Q80_21620</name>
</gene>
<dbReference type="AlphaFoldDB" id="A0A5C7S7N4"/>
<reference evidence="2 3" key="1">
    <citation type="submission" date="2018-09" db="EMBL/GenBank/DDBJ databases">
        <title>Metagenome Assembled Genomes from an Advanced Water Purification Facility.</title>
        <authorList>
            <person name="Stamps B.W."/>
            <person name="Spear J.R."/>
        </authorList>
    </citation>
    <scope>NUCLEOTIDE SEQUENCE [LARGE SCALE GENOMIC DNA]</scope>
    <source>
        <strain evidence="2">Bin_27_1</strain>
    </source>
</reference>
<organism evidence="2 3">
    <name type="scientific">Thauera aminoaromatica</name>
    <dbReference type="NCBI Taxonomy" id="164330"/>
    <lineage>
        <taxon>Bacteria</taxon>
        <taxon>Pseudomonadati</taxon>
        <taxon>Pseudomonadota</taxon>
        <taxon>Betaproteobacteria</taxon>
        <taxon>Rhodocyclales</taxon>
        <taxon>Zoogloeaceae</taxon>
        <taxon>Thauera</taxon>
    </lineage>
</organism>
<protein>
    <submittedName>
        <fullName evidence="2">Conjugal transfer protein TraD</fullName>
    </submittedName>
</protein>
<accession>A0A5C7S7N4</accession>
<comment type="caution">
    <text evidence="2">The sequence shown here is derived from an EMBL/GenBank/DDBJ whole genome shotgun (WGS) entry which is preliminary data.</text>
</comment>
<dbReference type="EMBL" id="SSFD01000369">
    <property type="protein sequence ID" value="TXH78975.1"/>
    <property type="molecule type" value="Genomic_DNA"/>
</dbReference>
<evidence type="ECO:0000313" key="3">
    <source>
        <dbReference type="Proteomes" id="UP000321192"/>
    </source>
</evidence>
<proteinExistence type="predicted"/>